<feature type="region of interest" description="Disordered" evidence="3">
    <location>
        <begin position="170"/>
        <end position="383"/>
    </location>
</feature>
<proteinExistence type="predicted"/>
<evidence type="ECO:0000256" key="3">
    <source>
        <dbReference type="SAM" id="MobiDB-lite"/>
    </source>
</evidence>
<feature type="compositionally biased region" description="Low complexity" evidence="3">
    <location>
        <begin position="121"/>
        <end position="136"/>
    </location>
</feature>
<accession>A0A0G4HC27</accession>
<dbReference type="GO" id="GO:0003723">
    <property type="term" value="F:RNA binding"/>
    <property type="evidence" value="ECO:0007669"/>
    <property type="project" value="UniProtKB-UniRule"/>
</dbReference>
<keyword evidence="2" id="KW-0694">RNA-binding</keyword>
<keyword evidence="1" id="KW-0677">Repeat</keyword>
<dbReference type="InterPro" id="IPR004087">
    <property type="entry name" value="KH_dom"/>
</dbReference>
<dbReference type="PROSITE" id="PS50084">
    <property type="entry name" value="KH_TYPE_1"/>
    <property type="match status" value="2"/>
</dbReference>
<dbReference type="SUPFAM" id="SSF54791">
    <property type="entry name" value="Eukaryotic type KH-domain (KH-domain type I)"/>
    <property type="match status" value="2"/>
</dbReference>
<feature type="compositionally biased region" description="Pro residues" evidence="3">
    <location>
        <begin position="301"/>
        <end position="311"/>
    </location>
</feature>
<dbReference type="SMART" id="SM00322">
    <property type="entry name" value="KH"/>
    <property type="match status" value="2"/>
</dbReference>
<dbReference type="AlphaFoldDB" id="A0A0G4HC27"/>
<organism evidence="5">
    <name type="scientific">Chromera velia CCMP2878</name>
    <dbReference type="NCBI Taxonomy" id="1169474"/>
    <lineage>
        <taxon>Eukaryota</taxon>
        <taxon>Sar</taxon>
        <taxon>Alveolata</taxon>
        <taxon>Colpodellida</taxon>
        <taxon>Chromeraceae</taxon>
        <taxon>Chromera</taxon>
    </lineage>
</organism>
<feature type="compositionally biased region" description="Low complexity" evidence="3">
    <location>
        <begin position="170"/>
        <end position="185"/>
    </location>
</feature>
<gene>
    <name evidence="5" type="ORF">Cvel_6288</name>
</gene>
<dbReference type="InterPro" id="IPR004088">
    <property type="entry name" value="KH_dom_type_1"/>
</dbReference>
<evidence type="ECO:0000256" key="2">
    <source>
        <dbReference type="PROSITE-ProRule" id="PRU00117"/>
    </source>
</evidence>
<evidence type="ECO:0000259" key="4">
    <source>
        <dbReference type="SMART" id="SM00322"/>
    </source>
</evidence>
<dbReference type="EMBL" id="CDMZ01002268">
    <property type="protein sequence ID" value="CEM41597.1"/>
    <property type="molecule type" value="Genomic_DNA"/>
</dbReference>
<feature type="domain" description="K Homology" evidence="4">
    <location>
        <begin position="459"/>
        <end position="539"/>
    </location>
</feature>
<dbReference type="Gene3D" id="3.30.1370.10">
    <property type="entry name" value="K Homology domain, type 1"/>
    <property type="match status" value="2"/>
</dbReference>
<feature type="compositionally biased region" description="Basic and acidic residues" evidence="3">
    <location>
        <begin position="193"/>
        <end position="206"/>
    </location>
</feature>
<dbReference type="VEuPathDB" id="CryptoDB:Cvel_6288"/>
<evidence type="ECO:0000256" key="1">
    <source>
        <dbReference type="ARBA" id="ARBA00022737"/>
    </source>
</evidence>
<feature type="compositionally biased region" description="Gly residues" evidence="3">
    <location>
        <begin position="367"/>
        <end position="382"/>
    </location>
</feature>
<protein>
    <recommendedName>
        <fullName evidence="4">K Homology domain-containing protein</fullName>
    </recommendedName>
</protein>
<dbReference type="CDD" id="cd00105">
    <property type="entry name" value="KH-I"/>
    <property type="match status" value="2"/>
</dbReference>
<feature type="domain" description="K Homology" evidence="4">
    <location>
        <begin position="381"/>
        <end position="451"/>
    </location>
</feature>
<feature type="compositionally biased region" description="Low complexity" evidence="3">
    <location>
        <begin position="213"/>
        <end position="246"/>
    </location>
</feature>
<feature type="compositionally biased region" description="Low complexity" evidence="3">
    <location>
        <begin position="8"/>
        <end position="18"/>
    </location>
</feature>
<name>A0A0G4HC27_9ALVE</name>
<dbReference type="InterPro" id="IPR036612">
    <property type="entry name" value="KH_dom_type_1_sf"/>
</dbReference>
<dbReference type="PANTHER" id="PTHR10288">
    <property type="entry name" value="KH DOMAIN CONTAINING RNA BINDING PROTEIN"/>
    <property type="match status" value="1"/>
</dbReference>
<evidence type="ECO:0000313" key="5">
    <source>
        <dbReference type="EMBL" id="CEM41597.1"/>
    </source>
</evidence>
<feature type="region of interest" description="Disordered" evidence="3">
    <location>
        <begin position="1"/>
        <end position="142"/>
    </location>
</feature>
<reference evidence="5" key="1">
    <citation type="submission" date="2014-11" db="EMBL/GenBank/DDBJ databases">
        <authorList>
            <person name="Otto D Thomas"/>
            <person name="Naeem Raeece"/>
        </authorList>
    </citation>
    <scope>NUCLEOTIDE SEQUENCE</scope>
</reference>
<sequence>MPPPAPAVDPSSSSASASLGDTAGQQQQQQGEKPKLTLPVGPERQIAAEEMDESGATAQGGASLHPSSSSRHRPVRLDQSVRSQQSVRPRAPHPTPQSSFAPTGSRPFAGSSPRESFPFIPGASGPFRGPSGSSFSMNQSQQQYPHYPFEATPFNYDRQNVNVEAALAQAIGSQQQQQASSSSSGMLGGGREGGGEWRGDEQRDQGGRPVTLPPFNQQAQQPFFFPQFAAGLGSPLGPPQQQASGAGAAGGLSMSPLDSRGQVPSFLSPVPLPFDPSMERQRAFSQPVAGFMQGGQVPFYPQQPPVPPPPMFGQQPDPTQASPHWQPSPPPPAGAPRRSTIAGPNSQMELLYPPSGGAGAPPPPDAGGDGARGSGQGSGQGGTVQEIEVPSECVARLIGTKGACIAEFQHLSGAMLDFERETSETGLRKLRISGHAAAVYTARRMVDAKLTLWGARGANRVQTRIGIPEKHVARLIGPKGSLIQELQSLSGAHIDIDSARPDEATILKHGIGSLVRGAVVTGTPDAISVAKVLIETKLKQWG</sequence>
<dbReference type="Pfam" id="PF00013">
    <property type="entry name" value="KH_1"/>
    <property type="match status" value="2"/>
</dbReference>